<accession>A0A0F5ZMM2</accession>
<feature type="domain" description="HAMP" evidence="12">
    <location>
        <begin position="55"/>
        <end position="107"/>
    </location>
</feature>
<dbReference type="GO" id="GO:0005524">
    <property type="term" value="F:ATP binding"/>
    <property type="evidence" value="ECO:0007669"/>
    <property type="project" value="UniProtKB-KW"/>
</dbReference>
<gene>
    <name evidence="13" type="ORF">VM57_15515</name>
</gene>
<dbReference type="InterPro" id="IPR004358">
    <property type="entry name" value="Sig_transdc_His_kin-like_C"/>
</dbReference>
<dbReference type="AlphaFoldDB" id="A0A0F5ZMM2"/>
<dbReference type="Gene3D" id="3.30.565.10">
    <property type="entry name" value="Histidine kinase-like ATPase, C-terminal domain"/>
    <property type="match status" value="1"/>
</dbReference>
<feature type="domain" description="Histidine kinase" evidence="11">
    <location>
        <begin position="115"/>
        <end position="320"/>
    </location>
</feature>
<dbReference type="Pfam" id="PF02518">
    <property type="entry name" value="HATPase_c"/>
    <property type="match status" value="1"/>
</dbReference>
<keyword evidence="10" id="KW-1133">Transmembrane helix</keyword>
<keyword evidence="7" id="KW-0547">Nucleotide-binding</keyword>
<dbReference type="Gene3D" id="6.10.340.10">
    <property type="match status" value="1"/>
</dbReference>
<dbReference type="SMART" id="SM00388">
    <property type="entry name" value="HisKA"/>
    <property type="match status" value="1"/>
</dbReference>
<evidence type="ECO:0000256" key="8">
    <source>
        <dbReference type="ARBA" id="ARBA00022777"/>
    </source>
</evidence>
<dbReference type="InterPro" id="IPR003661">
    <property type="entry name" value="HisK_dim/P_dom"/>
</dbReference>
<keyword evidence="10" id="KW-0472">Membrane</keyword>
<dbReference type="InterPro" id="IPR036097">
    <property type="entry name" value="HisK_dim/P_sf"/>
</dbReference>
<dbReference type="InterPro" id="IPR050980">
    <property type="entry name" value="2C_sensor_his_kinase"/>
</dbReference>
<reference evidence="13 14" key="1">
    <citation type="submission" date="2015-03" db="EMBL/GenBank/DDBJ databases">
        <title>Draft genome of Stenotrophomonas maltophila isolated from urine specimen.</title>
        <authorList>
            <person name="Murugan N."/>
            <person name="Malathi J."/>
            <person name="Umashankar V."/>
            <person name="Madhavan H."/>
        </authorList>
    </citation>
    <scope>NUCLEOTIDE SEQUENCE [LARGE SCALE GENOMIC DNA]</scope>
    <source>
        <strain evidence="13 14">JMNMN1</strain>
    </source>
</reference>
<keyword evidence="9" id="KW-0067">ATP-binding</keyword>
<keyword evidence="4" id="KW-1003">Cell membrane</keyword>
<dbReference type="PROSITE" id="PS50885">
    <property type="entry name" value="HAMP"/>
    <property type="match status" value="1"/>
</dbReference>
<evidence type="ECO:0000259" key="11">
    <source>
        <dbReference type="PROSITE" id="PS50109"/>
    </source>
</evidence>
<evidence type="ECO:0000256" key="1">
    <source>
        <dbReference type="ARBA" id="ARBA00000085"/>
    </source>
</evidence>
<comment type="catalytic activity">
    <reaction evidence="1">
        <text>ATP + protein L-histidine = ADP + protein N-phospho-L-histidine.</text>
        <dbReference type="EC" id="2.7.13.3"/>
    </reaction>
</comment>
<dbReference type="SUPFAM" id="SSF55874">
    <property type="entry name" value="ATPase domain of HSP90 chaperone/DNA topoisomerase II/histidine kinase"/>
    <property type="match status" value="1"/>
</dbReference>
<dbReference type="SUPFAM" id="SSF47384">
    <property type="entry name" value="Homodimeric domain of signal transducing histidine kinase"/>
    <property type="match status" value="1"/>
</dbReference>
<protein>
    <recommendedName>
        <fullName evidence="3">histidine kinase</fullName>
        <ecNumber evidence="3">2.7.13.3</ecNumber>
    </recommendedName>
</protein>
<dbReference type="GO" id="GO:0000155">
    <property type="term" value="F:phosphorelay sensor kinase activity"/>
    <property type="evidence" value="ECO:0007669"/>
    <property type="project" value="InterPro"/>
</dbReference>
<evidence type="ECO:0000256" key="5">
    <source>
        <dbReference type="ARBA" id="ARBA00022553"/>
    </source>
</evidence>
<dbReference type="EC" id="2.7.13.3" evidence="3"/>
<keyword evidence="8" id="KW-0418">Kinase</keyword>
<dbReference type="CDD" id="cd06225">
    <property type="entry name" value="HAMP"/>
    <property type="match status" value="1"/>
</dbReference>
<dbReference type="SMART" id="SM00387">
    <property type="entry name" value="HATPase_c"/>
    <property type="match status" value="1"/>
</dbReference>
<evidence type="ECO:0000313" key="13">
    <source>
        <dbReference type="EMBL" id="KKD56943.1"/>
    </source>
</evidence>
<dbReference type="EMBL" id="JZRZ01000025">
    <property type="protein sequence ID" value="KKD56943.1"/>
    <property type="molecule type" value="Genomic_DNA"/>
</dbReference>
<keyword evidence="5" id="KW-0597">Phosphoprotein</keyword>
<evidence type="ECO:0000256" key="4">
    <source>
        <dbReference type="ARBA" id="ARBA00022475"/>
    </source>
</evidence>
<evidence type="ECO:0000256" key="9">
    <source>
        <dbReference type="ARBA" id="ARBA00022840"/>
    </source>
</evidence>
<evidence type="ECO:0000256" key="7">
    <source>
        <dbReference type="ARBA" id="ARBA00022741"/>
    </source>
</evidence>
<name>A0A0F5ZMM2_STEMA</name>
<evidence type="ECO:0000256" key="6">
    <source>
        <dbReference type="ARBA" id="ARBA00022679"/>
    </source>
</evidence>
<dbReference type="PANTHER" id="PTHR44936:SF10">
    <property type="entry name" value="SENSOR PROTEIN RSTB"/>
    <property type="match status" value="1"/>
</dbReference>
<sequence length="509" mass="55823">MRDQYQQVLLPIEGSDGRWLHLRLPGAVQMTTYMTIAAYLSILLLVGASLYAWVRLLWRDLEALRRHADRIGSGDLQARAQVSPRSQIRVIVDHSNRMAARVAELVQRQRDLTHAISHELRTPIARVAFGLDLMQDSDDRERRERLARGLHGDLAELNRLVSELLAYERLEHPSEGEPMQRIEANDWLQACLADARRDAERAGVILRVQPSALPRVDAEPRLLQLALSNLVGNALRHARSQVEVSLVGVSGRACLRVDDDGPGIAEADREKVMRPFTRLDDSRSRDTGGFGLGLAIVSRIAVRHGGELRISRATLGGARMECTGRWLPAERPWARLQLITTPAQLRTDRSPAYRHASDPAALAGCACCLPPIVESSMSQLRRSPALLCLALLPLFAAPIAHAKDDHWTFEVAAGGGVAPRYSGSEEYRATPSLSFDVTSPGGWFWAPVALAGAPPSASTPACARMSAPAASARKRTRCSAVPTSCAAWVISIPVPWSASRLVIRWAKPC</sequence>
<dbReference type="CDD" id="cd00082">
    <property type="entry name" value="HisKA"/>
    <property type="match status" value="1"/>
</dbReference>
<dbReference type="Gene3D" id="1.10.287.130">
    <property type="match status" value="1"/>
</dbReference>
<dbReference type="PROSITE" id="PS50109">
    <property type="entry name" value="HIS_KIN"/>
    <property type="match status" value="1"/>
</dbReference>
<proteinExistence type="predicted"/>
<dbReference type="InterPro" id="IPR003594">
    <property type="entry name" value="HATPase_dom"/>
</dbReference>
<dbReference type="SMART" id="SM00304">
    <property type="entry name" value="HAMP"/>
    <property type="match status" value="1"/>
</dbReference>
<dbReference type="InterPro" id="IPR003660">
    <property type="entry name" value="HAMP_dom"/>
</dbReference>
<keyword evidence="6" id="KW-0808">Transferase</keyword>
<organism evidence="13 14">
    <name type="scientific">Stenotrophomonas maltophilia</name>
    <name type="common">Pseudomonas maltophilia</name>
    <name type="synonym">Xanthomonas maltophilia</name>
    <dbReference type="NCBI Taxonomy" id="40324"/>
    <lineage>
        <taxon>Bacteria</taxon>
        <taxon>Pseudomonadati</taxon>
        <taxon>Pseudomonadota</taxon>
        <taxon>Gammaproteobacteria</taxon>
        <taxon>Lysobacterales</taxon>
        <taxon>Lysobacteraceae</taxon>
        <taxon>Stenotrophomonas</taxon>
        <taxon>Stenotrophomonas maltophilia group</taxon>
    </lineage>
</organism>
<dbReference type="GO" id="GO:0005886">
    <property type="term" value="C:plasma membrane"/>
    <property type="evidence" value="ECO:0007669"/>
    <property type="project" value="UniProtKB-SubCell"/>
</dbReference>
<comment type="caution">
    <text evidence="13">The sequence shown here is derived from an EMBL/GenBank/DDBJ whole genome shotgun (WGS) entry which is preliminary data.</text>
</comment>
<dbReference type="PATRIC" id="fig|40324.63.peg.5724"/>
<evidence type="ECO:0000256" key="3">
    <source>
        <dbReference type="ARBA" id="ARBA00012438"/>
    </source>
</evidence>
<dbReference type="PANTHER" id="PTHR44936">
    <property type="entry name" value="SENSOR PROTEIN CREC"/>
    <property type="match status" value="1"/>
</dbReference>
<evidence type="ECO:0000256" key="10">
    <source>
        <dbReference type="SAM" id="Phobius"/>
    </source>
</evidence>
<dbReference type="PRINTS" id="PR00344">
    <property type="entry name" value="BCTRLSENSOR"/>
</dbReference>
<dbReference type="InterPro" id="IPR005467">
    <property type="entry name" value="His_kinase_dom"/>
</dbReference>
<dbReference type="InterPro" id="IPR036890">
    <property type="entry name" value="HATPase_C_sf"/>
</dbReference>
<evidence type="ECO:0000259" key="12">
    <source>
        <dbReference type="PROSITE" id="PS50885"/>
    </source>
</evidence>
<evidence type="ECO:0000313" key="14">
    <source>
        <dbReference type="Proteomes" id="UP000243478"/>
    </source>
</evidence>
<feature type="transmembrane region" description="Helical" evidence="10">
    <location>
        <begin position="36"/>
        <end position="58"/>
    </location>
</feature>
<evidence type="ECO:0000256" key="2">
    <source>
        <dbReference type="ARBA" id="ARBA00004651"/>
    </source>
</evidence>
<dbReference type="Pfam" id="PF00512">
    <property type="entry name" value="HisKA"/>
    <property type="match status" value="1"/>
</dbReference>
<comment type="subcellular location">
    <subcellularLocation>
        <location evidence="2">Cell membrane</location>
        <topology evidence="2">Multi-pass membrane protein</topology>
    </subcellularLocation>
</comment>
<keyword evidence="10" id="KW-0812">Transmembrane</keyword>
<dbReference type="Pfam" id="PF00672">
    <property type="entry name" value="HAMP"/>
    <property type="match status" value="1"/>
</dbReference>
<dbReference type="Proteomes" id="UP000243478">
    <property type="component" value="Unassembled WGS sequence"/>
</dbReference>